<feature type="transmembrane region" description="Helical" evidence="1">
    <location>
        <begin position="94"/>
        <end position="119"/>
    </location>
</feature>
<feature type="transmembrane region" description="Helical" evidence="1">
    <location>
        <begin position="51"/>
        <end position="74"/>
    </location>
</feature>
<dbReference type="InterPro" id="IPR000421">
    <property type="entry name" value="FA58C"/>
</dbReference>
<keyword evidence="1" id="KW-0472">Membrane</keyword>
<keyword evidence="1" id="KW-1133">Transmembrane helix</keyword>
<gene>
    <name evidence="3" type="ORF">COLSTE_02533</name>
</gene>
<name>B6GEI8_9ACTN</name>
<dbReference type="STRING" id="445975.COLSTE_02533"/>
<dbReference type="PROSITE" id="PS50022">
    <property type="entry name" value="FA58C_3"/>
    <property type="match status" value="1"/>
</dbReference>
<reference evidence="3 4" key="1">
    <citation type="submission" date="2008-10" db="EMBL/GenBank/DDBJ databases">
        <title>Draft genome sequence of Collinsella stercoris (DSM 13279).</title>
        <authorList>
            <person name="Sudarsanam P."/>
            <person name="Ley R."/>
            <person name="Guruge J."/>
            <person name="Turnbaugh P.J."/>
            <person name="Mahowald M."/>
            <person name="Liep D."/>
            <person name="Gordon J."/>
        </authorList>
    </citation>
    <scope>NUCLEOTIDE SEQUENCE [LARGE SCALE GENOMIC DNA]</scope>
    <source>
        <strain evidence="3 4">DSM 13279</strain>
    </source>
</reference>
<proteinExistence type="predicted"/>
<evidence type="ECO:0000259" key="2">
    <source>
        <dbReference type="PROSITE" id="PS50022"/>
    </source>
</evidence>
<evidence type="ECO:0000313" key="3">
    <source>
        <dbReference type="EMBL" id="EEA89339.1"/>
    </source>
</evidence>
<feature type="transmembrane region" description="Helical" evidence="1">
    <location>
        <begin position="157"/>
        <end position="177"/>
    </location>
</feature>
<sequence>MTDFDMIFDRLRGLTWSHVAMATCCFVLGAALFVSPAWVHADFVRLQQLLSWFAIASGALSLIGSFASAAPFSLRGVEPVAGVVLLAGGLWTLNFPLAASTFTVSVSALGIFLALYLVLTALEMDRRGAGHWVAQLVGALAVLAVSFAGLFGLAGSAGMLALAALQLYIAGWGFVYASVSLSVRASKVAAA</sequence>
<organism evidence="3 4">
    <name type="scientific">Collinsella stercoris DSM 13279</name>
    <dbReference type="NCBI Taxonomy" id="445975"/>
    <lineage>
        <taxon>Bacteria</taxon>
        <taxon>Bacillati</taxon>
        <taxon>Actinomycetota</taxon>
        <taxon>Coriobacteriia</taxon>
        <taxon>Coriobacteriales</taxon>
        <taxon>Coriobacteriaceae</taxon>
        <taxon>Collinsella</taxon>
    </lineage>
</organism>
<keyword evidence="4" id="KW-1185">Reference proteome</keyword>
<keyword evidence="1" id="KW-0812">Transmembrane</keyword>
<accession>B6GEI8</accession>
<evidence type="ECO:0000313" key="4">
    <source>
        <dbReference type="Proteomes" id="UP000003560"/>
    </source>
</evidence>
<dbReference type="OrthoDB" id="3182083at2"/>
<feature type="transmembrane region" description="Helical" evidence="1">
    <location>
        <begin position="20"/>
        <end position="39"/>
    </location>
</feature>
<dbReference type="EMBL" id="ABXJ01000149">
    <property type="protein sequence ID" value="EEA89339.1"/>
    <property type="molecule type" value="Genomic_DNA"/>
</dbReference>
<dbReference type="RefSeq" id="WP_006722149.1">
    <property type="nucleotide sequence ID" value="NZ_CP085935.1"/>
</dbReference>
<dbReference type="AlphaFoldDB" id="B6GEI8"/>
<feature type="domain" description="F5/8 type C" evidence="2">
    <location>
        <begin position="1"/>
        <end position="65"/>
    </location>
</feature>
<dbReference type="Proteomes" id="UP000003560">
    <property type="component" value="Unassembled WGS sequence"/>
</dbReference>
<dbReference type="GeneID" id="98001723"/>
<feature type="transmembrane region" description="Helical" evidence="1">
    <location>
        <begin position="131"/>
        <end position="151"/>
    </location>
</feature>
<dbReference type="HOGENOM" id="CLU_1419306_0_0_11"/>
<evidence type="ECO:0000256" key="1">
    <source>
        <dbReference type="SAM" id="Phobius"/>
    </source>
</evidence>
<reference evidence="3 4" key="2">
    <citation type="submission" date="2008-10" db="EMBL/GenBank/DDBJ databases">
        <authorList>
            <person name="Fulton L."/>
            <person name="Clifton S."/>
            <person name="Fulton B."/>
            <person name="Xu J."/>
            <person name="Minx P."/>
            <person name="Pepin K.H."/>
            <person name="Johnson M."/>
            <person name="Thiruvilangam P."/>
            <person name="Bhonagiri V."/>
            <person name="Nash W.E."/>
            <person name="Mardis E.R."/>
            <person name="Wilson R.K."/>
        </authorList>
    </citation>
    <scope>NUCLEOTIDE SEQUENCE [LARGE SCALE GENOMIC DNA]</scope>
    <source>
        <strain evidence="3 4">DSM 13279</strain>
    </source>
</reference>
<protein>
    <recommendedName>
        <fullName evidence="2">F5/8 type C domain-containing protein</fullName>
    </recommendedName>
</protein>
<comment type="caution">
    <text evidence="3">The sequence shown here is derived from an EMBL/GenBank/DDBJ whole genome shotgun (WGS) entry which is preliminary data.</text>
</comment>